<dbReference type="Gene3D" id="3.30.1300.30">
    <property type="entry name" value="GSPII I/J protein-like"/>
    <property type="match status" value="1"/>
</dbReference>
<comment type="similarity">
    <text evidence="3">Belongs to the autotransporter-2 (AT-2) (TC 1.B.40) family.</text>
</comment>
<dbReference type="Pfam" id="PF05658">
    <property type="entry name" value="YadA_head"/>
    <property type="match status" value="15"/>
</dbReference>
<keyword evidence="6 11" id="KW-0812">Transmembrane</keyword>
<feature type="domain" description="Trimeric autotransporter adhesin YadA-like stalk" evidence="14">
    <location>
        <begin position="1078"/>
        <end position="1109"/>
    </location>
</feature>
<feature type="domain" description="Trimeric autotransporter adhesin YadA-like head" evidence="13">
    <location>
        <begin position="232"/>
        <end position="252"/>
    </location>
</feature>
<feature type="domain" description="Trimeric autotransporter adhesin YadA-like head" evidence="13">
    <location>
        <begin position="461"/>
        <end position="482"/>
    </location>
</feature>
<feature type="domain" description="Trimeric autotransporter adhesin YadA-like head" evidence="13">
    <location>
        <begin position="362"/>
        <end position="388"/>
    </location>
</feature>
<protein>
    <submittedName>
        <fullName evidence="15">YadA-like family protein</fullName>
    </submittedName>
</protein>
<evidence type="ECO:0000256" key="5">
    <source>
        <dbReference type="ARBA" id="ARBA00022452"/>
    </source>
</evidence>
<accession>A0ABY8CRS0</accession>
<feature type="domain" description="Trimeric autotransporter adhesin YadA-like head" evidence="13">
    <location>
        <begin position="988"/>
        <end position="1010"/>
    </location>
</feature>
<keyword evidence="9 11" id="KW-0472">Membrane</keyword>
<evidence type="ECO:0000313" key="16">
    <source>
        <dbReference type="Proteomes" id="UP001235547"/>
    </source>
</evidence>
<dbReference type="Pfam" id="PF05662">
    <property type="entry name" value="YadA_stalk"/>
    <property type="match status" value="5"/>
</dbReference>
<dbReference type="Proteomes" id="UP001235547">
    <property type="component" value="Chromosome 2"/>
</dbReference>
<feature type="domain" description="Trimeric autotransporter adhesin YadA-like head" evidence="13">
    <location>
        <begin position="91"/>
        <end position="117"/>
    </location>
</feature>
<evidence type="ECO:0000259" key="14">
    <source>
        <dbReference type="Pfam" id="PF05662"/>
    </source>
</evidence>
<evidence type="ECO:0000256" key="8">
    <source>
        <dbReference type="ARBA" id="ARBA00022927"/>
    </source>
</evidence>
<keyword evidence="11" id="KW-1133">Transmembrane helix</keyword>
<keyword evidence="10" id="KW-0998">Cell outer membrane</keyword>
<feature type="domain" description="Trimeric autotransporter adhesin YadA-like head" evidence="13">
    <location>
        <begin position="306"/>
        <end position="332"/>
    </location>
</feature>
<dbReference type="Pfam" id="PF03895">
    <property type="entry name" value="YadA_anchor"/>
    <property type="match status" value="1"/>
</dbReference>
<dbReference type="CDD" id="cd12820">
    <property type="entry name" value="LbR_YadA-like"/>
    <property type="match status" value="4"/>
</dbReference>
<organism evidence="15 16">
    <name type="scientific">Sinorhizobium numidicum</name>
    <dbReference type="NCBI Taxonomy" id="680248"/>
    <lineage>
        <taxon>Bacteria</taxon>
        <taxon>Pseudomonadati</taxon>
        <taxon>Pseudomonadota</taxon>
        <taxon>Alphaproteobacteria</taxon>
        <taxon>Hyphomicrobiales</taxon>
        <taxon>Rhizobiaceae</taxon>
        <taxon>Sinorhizobium/Ensifer group</taxon>
        <taxon>Sinorhizobium</taxon>
    </lineage>
</organism>
<dbReference type="InterPro" id="IPR045584">
    <property type="entry name" value="Pilin-like"/>
</dbReference>
<dbReference type="Gene3D" id="6.20.50.100">
    <property type="match status" value="1"/>
</dbReference>
<evidence type="ECO:0000256" key="10">
    <source>
        <dbReference type="ARBA" id="ARBA00023237"/>
    </source>
</evidence>
<feature type="domain" description="Trimeric autotransporter adhesin YadA-like stalk" evidence="14">
    <location>
        <begin position="909"/>
        <end position="950"/>
    </location>
</feature>
<dbReference type="SUPFAM" id="SSF101967">
    <property type="entry name" value="Adhesin YadA, collagen-binding domain"/>
    <property type="match status" value="6"/>
</dbReference>
<feature type="domain" description="Trimeric autotransporter adhesin YadA-like C-terminal membrane anchor" evidence="12">
    <location>
        <begin position="1243"/>
        <end position="1298"/>
    </location>
</feature>
<evidence type="ECO:0000256" key="4">
    <source>
        <dbReference type="ARBA" id="ARBA00022448"/>
    </source>
</evidence>
<keyword evidence="7" id="KW-0732">Signal</keyword>
<feature type="domain" description="Trimeric autotransporter adhesin YadA-like head" evidence="13">
    <location>
        <begin position="418"/>
        <end position="442"/>
    </location>
</feature>
<evidence type="ECO:0000256" key="1">
    <source>
        <dbReference type="ARBA" id="ARBA00004241"/>
    </source>
</evidence>
<dbReference type="Gene3D" id="2.150.10.10">
    <property type="entry name" value="Serralysin-like metalloprotease, C-terminal"/>
    <property type="match status" value="8"/>
</dbReference>
<dbReference type="Gene3D" id="1.20.5.170">
    <property type="match status" value="1"/>
</dbReference>
<evidence type="ECO:0000256" key="11">
    <source>
        <dbReference type="SAM" id="Phobius"/>
    </source>
</evidence>
<dbReference type="SUPFAM" id="SSF54523">
    <property type="entry name" value="Pili subunits"/>
    <property type="match status" value="1"/>
</dbReference>
<feature type="domain" description="Trimeric autotransporter adhesin YadA-like head" evidence="13">
    <location>
        <begin position="486"/>
        <end position="512"/>
    </location>
</feature>
<feature type="domain" description="Trimeric autotransporter adhesin YadA-like stalk" evidence="14">
    <location>
        <begin position="722"/>
        <end position="762"/>
    </location>
</feature>
<reference evidence="15 16" key="1">
    <citation type="submission" date="2023-03" db="EMBL/GenBank/DDBJ databases">
        <authorList>
            <person name="Kaur S."/>
            <person name="Espinosa-Saiz D."/>
            <person name="Velazquez E."/>
            <person name="Menendez E."/>
            <person name="diCenzo G.C."/>
        </authorList>
    </citation>
    <scope>NUCLEOTIDE SEQUENCE [LARGE SCALE GENOMIC DNA]</scope>
    <source>
        <strain evidence="15 16">LMG 27395</strain>
    </source>
</reference>
<feature type="domain" description="Trimeric autotransporter adhesin YadA-like head" evidence="13">
    <location>
        <begin position="390"/>
        <end position="413"/>
    </location>
</feature>
<proteinExistence type="inferred from homology"/>
<evidence type="ECO:0000256" key="7">
    <source>
        <dbReference type="ARBA" id="ARBA00022729"/>
    </source>
</evidence>
<feature type="domain" description="Trimeric autotransporter adhesin YadA-like stalk" evidence="14">
    <location>
        <begin position="1148"/>
        <end position="1176"/>
    </location>
</feature>
<feature type="domain" description="Trimeric autotransporter adhesin YadA-like head" evidence="13">
    <location>
        <begin position="278"/>
        <end position="301"/>
    </location>
</feature>
<feature type="domain" description="Trimeric autotransporter adhesin YadA-like head" evidence="13">
    <location>
        <begin position="954"/>
        <end position="980"/>
    </location>
</feature>
<evidence type="ECO:0000256" key="9">
    <source>
        <dbReference type="ARBA" id="ARBA00023136"/>
    </source>
</evidence>
<evidence type="ECO:0000313" key="15">
    <source>
        <dbReference type="EMBL" id="WEX81344.1"/>
    </source>
</evidence>
<evidence type="ECO:0000256" key="6">
    <source>
        <dbReference type="ARBA" id="ARBA00022692"/>
    </source>
</evidence>
<keyword evidence="8" id="KW-0653">Protein transport</keyword>
<evidence type="ECO:0000259" key="13">
    <source>
        <dbReference type="Pfam" id="PF05658"/>
    </source>
</evidence>
<feature type="domain" description="Trimeric autotransporter adhesin YadA-like head" evidence="13">
    <location>
        <begin position="840"/>
        <end position="866"/>
    </location>
</feature>
<feature type="domain" description="Trimeric autotransporter adhesin YadA-like head" evidence="13">
    <location>
        <begin position="812"/>
        <end position="838"/>
    </location>
</feature>
<sequence>MTSIQGTIAQREPARFAASCSSGAHKGNRSLRRRLMMALRLAHRVLGPRRDRLGCGMLGIGGSLAGVASAAAMLVIATPAQAQYAAGGGTATASGSIAIGAPATASQLNAVAIGTRSVSSTQYGVAIGQDASATGTGGAVAVGGGAISNNINTVALGVNANAIAAGASALGTAALASGGNSTAVGVGSTASNSFAWAGGYGSEASGVRALALGFQATASGLDAVAQGNSASAGAQNAVAIGFQATATTINSVYLGSRTAAGTGALAQSAIAIGTDVTASQADTIAMGRASRATAVNATAIGLLSNASGLSSSAFGRSANASADFALALGNGSVSSGTASVAAGSGAQATNAAAIAVGNNANASALNAIAMGTSAVANSADAVAIGNGSTATGGKAVSIGSGNVANGNGAVAIGDPNTATGDGAVAQGMDNTATGNGSVAMGNTNMVGGGGQAVSTPGTAAQGAVGIGYQNTVTGQGAVAIGDRNIANGVSAIAMGSQANAAAANAMALGAGATATHAGSVALGSGSVTAVAVPTPNTIINGTTYNFAGAAPTSTVSVGAVGAERTITNVAAGRISSTSTDAINGSQLFATNQAITAVGTGLDTFGTSVSTALGGTSAYNPTTNQVTAGLAIGGTTYNNVQSALTAVNGTASAGWNLQANGGAATNVAPGGTVQLLNGQNISVTRSGTDITIATTPALTADSLTLSSGQVFNAAGLFMNGTGISGLLDGTVSATSTEAINGSQLYGTSLSIANILGGGAIVNPDGTVSSPTYTIAGSSYTTVGGAFTAIDDAISGGGGIKYFHANSTLADSSAAGTDSVAIGPQSVATGNNSLAAGLNAQASANTSLAIGQNTQSTVLGGVALGSGSVADRAIAPASGSILSGTQIIPYNTSDKILLGAVSVGNSTSFRQITNVADGTEDQDAVTIRQLKGALSSFAVSSTNYFHANSTASDSLAVGVDSVAIGPRTTVNGDNGIGMGNGAVVQMTAPGGISIGHNSTVNLADGIALGTNSTANGIQAMALGAGATANEPGSVALGAGSTTAAAVATTGATINGVAYTFAGTNPTSTVSVGGVGSERTITNVAAGRISATSTDAINGSQLHATNQAVESLQTGIGDLEEVAVKYDQNPDGTKANSITLVGGDPGAPVVIHNVGAGVADTDAANVGQVKAIAGTVAGSKKYTDDRATWAVGQAKTYTDEVAGTTLNSANAYTDSRLSQLNTDLGGIRSEARQAAAIGLAAASLRYDDRPGKLSVAAGGGYWRNEGAFAFGAGYTSEDGRVRANLSGTTAGGAWGVGAGLSVTLN</sequence>
<feature type="domain" description="Trimeric autotransporter adhesin YadA-like head" evidence="13">
    <location>
        <begin position="204"/>
        <end position="230"/>
    </location>
</feature>
<feature type="transmembrane region" description="Helical" evidence="11">
    <location>
        <begin position="53"/>
        <end position="76"/>
    </location>
</feature>
<keyword evidence="16" id="KW-1185">Reference proteome</keyword>
<gene>
    <name evidence="15" type="ORF">PYH38_000749</name>
</gene>
<feature type="domain" description="Trimeric autotransporter adhesin YadA-like stalk" evidence="14">
    <location>
        <begin position="566"/>
        <end position="607"/>
    </location>
</feature>
<evidence type="ECO:0000256" key="3">
    <source>
        <dbReference type="ARBA" id="ARBA00005848"/>
    </source>
</evidence>
<dbReference type="EMBL" id="CP120370">
    <property type="protein sequence ID" value="WEX81344.1"/>
    <property type="molecule type" value="Genomic_DNA"/>
</dbReference>
<dbReference type="InterPro" id="IPR011049">
    <property type="entry name" value="Serralysin-like_metalloprot_C"/>
</dbReference>
<dbReference type="RefSeq" id="WP_280732090.1">
    <property type="nucleotide sequence ID" value="NZ_CP120367.1"/>
</dbReference>
<dbReference type="InterPro" id="IPR008635">
    <property type="entry name" value="Coiled_stalk_dom"/>
</dbReference>
<dbReference type="InterPro" id="IPR008640">
    <property type="entry name" value="Adhesin_Head_dom"/>
</dbReference>
<keyword evidence="4" id="KW-0813">Transport</keyword>
<comment type="subcellular location">
    <subcellularLocation>
        <location evidence="2">Cell outer membrane</location>
    </subcellularLocation>
    <subcellularLocation>
        <location evidence="1">Cell surface</location>
    </subcellularLocation>
</comment>
<evidence type="ECO:0000256" key="2">
    <source>
        <dbReference type="ARBA" id="ARBA00004442"/>
    </source>
</evidence>
<evidence type="ECO:0000259" key="12">
    <source>
        <dbReference type="Pfam" id="PF03895"/>
    </source>
</evidence>
<keyword evidence="5" id="KW-1134">Transmembrane beta strand</keyword>
<dbReference type="InterPro" id="IPR005594">
    <property type="entry name" value="YadA_C"/>
</dbReference>
<name>A0ABY8CRS0_9HYPH</name>
<feature type="domain" description="Trimeric autotransporter adhesin YadA-like head" evidence="13">
    <location>
        <begin position="1012"/>
        <end position="1038"/>
    </location>
</feature>